<dbReference type="EMBL" id="CP066776">
    <property type="protein sequence ID" value="QQL44788.1"/>
    <property type="molecule type" value="Genomic_DNA"/>
</dbReference>
<dbReference type="PANTHER" id="PTHR38074">
    <property type="entry name" value="ALTERED INHERITANCE OF MITOCHONDRIA PROTEIN 24, MITOCHONDRIAL"/>
    <property type="match status" value="1"/>
</dbReference>
<dbReference type="InterPro" id="IPR036983">
    <property type="entry name" value="AIM24_sf"/>
</dbReference>
<dbReference type="Proteomes" id="UP000475117">
    <property type="component" value="Chromosome"/>
</dbReference>
<reference evidence="1 2" key="1">
    <citation type="submission" date="2020-12" db="EMBL/GenBank/DDBJ databases">
        <title>Sulforoseuscoccus oceanibium gen. nov., sp. nov., a representative of the phylum Verrucomicrobia with special cytoplasmic membrane, and proposal of Sulforoseuscoccusaceae fam. nov.</title>
        <authorList>
            <person name="Xi F."/>
        </authorList>
    </citation>
    <scope>NUCLEOTIDE SEQUENCE [LARGE SCALE GENOMIC DNA]</scope>
    <source>
        <strain evidence="1 2">T37</strain>
    </source>
</reference>
<keyword evidence="2" id="KW-1185">Reference proteome</keyword>
<proteinExistence type="predicted"/>
<sequence>MPPSSDFAVNVDRRFSLAEFVSATEQKDRGHGLFELETPRMLEVNLNGKINTKMGSMVAYNGAIRFTREGILDQGLGNLLKKAVSGEGMSLTYAEGQGQLYLADMGKKISVLNLQNEGLVVNGNDVLAFEQTLQHKITMMRRVTGMMSGGLFNVAFQGSGMLAITTHYEPVTIRVEPGRPVVTDPNATVAWSSSLSPSLRTDVSLRTFVGRGSGESIQMQFEGSGFVVIQPYEEVYYGQA</sequence>
<dbReference type="InterPro" id="IPR016031">
    <property type="entry name" value="Trp_RNA-bd_attenuator-like_dom"/>
</dbReference>
<dbReference type="AlphaFoldDB" id="A0A6B3LCU6"/>
<protein>
    <submittedName>
        <fullName evidence="1">AIM24 family protein</fullName>
    </submittedName>
</protein>
<organism evidence="1 2">
    <name type="scientific">Sulfuriroseicoccus oceanibius</name>
    <dbReference type="NCBI Taxonomy" id="2707525"/>
    <lineage>
        <taxon>Bacteria</taxon>
        <taxon>Pseudomonadati</taxon>
        <taxon>Verrucomicrobiota</taxon>
        <taxon>Verrucomicrobiia</taxon>
        <taxon>Verrucomicrobiales</taxon>
        <taxon>Verrucomicrobiaceae</taxon>
        <taxon>Sulfuriroseicoccus</taxon>
    </lineage>
</organism>
<dbReference type="SUPFAM" id="SSF51219">
    <property type="entry name" value="TRAP-like"/>
    <property type="match status" value="1"/>
</dbReference>
<evidence type="ECO:0000313" key="2">
    <source>
        <dbReference type="Proteomes" id="UP000475117"/>
    </source>
</evidence>
<name>A0A6B3LCU6_9BACT</name>
<dbReference type="Gene3D" id="3.60.160.10">
    <property type="entry name" value="Mitochondrial biogenesis AIM24"/>
    <property type="match status" value="1"/>
</dbReference>
<dbReference type="PANTHER" id="PTHR38074:SF1">
    <property type="entry name" value="ALTERED INHERITANCE OF MITOCHONDRIA PROTEIN 24, MITOCHONDRIAL"/>
    <property type="match status" value="1"/>
</dbReference>
<evidence type="ECO:0000313" key="1">
    <source>
        <dbReference type="EMBL" id="QQL44788.1"/>
    </source>
</evidence>
<accession>A0A6B3LCU6</accession>
<dbReference type="RefSeq" id="WP_164365272.1">
    <property type="nucleotide sequence ID" value="NZ_CP066776.1"/>
</dbReference>
<gene>
    <name evidence="1" type="ORF">G3M56_013045</name>
</gene>
<dbReference type="Pfam" id="PF01987">
    <property type="entry name" value="AIM24"/>
    <property type="match status" value="1"/>
</dbReference>
<dbReference type="KEGG" id="soa:G3M56_013045"/>
<dbReference type="InterPro" id="IPR002838">
    <property type="entry name" value="AIM24"/>
</dbReference>